<organism evidence="2 3">
    <name type="scientific">Halopseudomonas xinjiangensis</name>
    <dbReference type="NCBI Taxonomy" id="487184"/>
    <lineage>
        <taxon>Bacteria</taxon>
        <taxon>Pseudomonadati</taxon>
        <taxon>Pseudomonadota</taxon>
        <taxon>Gammaproteobacteria</taxon>
        <taxon>Pseudomonadales</taxon>
        <taxon>Pseudomonadaceae</taxon>
        <taxon>Halopseudomonas</taxon>
    </lineage>
</organism>
<dbReference type="OrthoDB" id="9791827at2"/>
<protein>
    <submittedName>
        <fullName evidence="2">TupA-like ATPgrasp</fullName>
    </submittedName>
</protein>
<gene>
    <name evidence="2" type="ORF">SAMN05216421_1923</name>
</gene>
<evidence type="ECO:0000313" key="3">
    <source>
        <dbReference type="Proteomes" id="UP000243207"/>
    </source>
</evidence>
<name>A0A1H1TZ07_9GAMM</name>
<evidence type="ECO:0000313" key="2">
    <source>
        <dbReference type="EMBL" id="SDS65477.1"/>
    </source>
</evidence>
<feature type="compositionally biased region" description="Basic and acidic residues" evidence="1">
    <location>
        <begin position="328"/>
        <end position="339"/>
    </location>
</feature>
<feature type="region of interest" description="Disordered" evidence="1">
    <location>
        <begin position="311"/>
        <end position="339"/>
    </location>
</feature>
<dbReference type="AlphaFoldDB" id="A0A1H1TZ07"/>
<dbReference type="RefSeq" id="WP_093393770.1">
    <property type="nucleotide sequence ID" value="NZ_LT629736.1"/>
</dbReference>
<dbReference type="STRING" id="487184.SAMN05216421_1923"/>
<dbReference type="Pfam" id="PF14305">
    <property type="entry name" value="ATPgrasp_TupA"/>
    <property type="match status" value="1"/>
</dbReference>
<proteinExistence type="predicted"/>
<sequence length="339" mass="38751">MALKSLVVGQQEAQPLLPSAPDLINDLREAAMYQWQYFRIHRRFCNFENPRAFSEKIFHRMRYPLPEFSRLADKVLVRDYIRDTIGDQYNVPMYAVVDEVRPEHFAMLPDAFVIKANHSCGSLRIIPDKSVCDVVELSKTANEWLKVDFSQYNHEKHYHDIRPRILFEKALLVSGKPAPDYKIHVFNDANGRSFSFLQVIDGRFGVTTQNLYSTDWLVMPFRIGGRLPGSLNPEITAPPEELPEMVRIAKGLARPFGYCRVDMYVFEGQIYIGELTLTPGAGGCRFTPEQWDWTLGSLFRWPEVPLTAPARNAAEPAHSPVQTTECSCGRDEPKRANVA</sequence>
<accession>A0A1H1TZ07</accession>
<dbReference type="InterPro" id="IPR029465">
    <property type="entry name" value="ATPgrasp_TupA"/>
</dbReference>
<keyword evidence="3" id="KW-1185">Reference proteome</keyword>
<dbReference type="EMBL" id="LT629736">
    <property type="protein sequence ID" value="SDS65477.1"/>
    <property type="molecule type" value="Genomic_DNA"/>
</dbReference>
<dbReference type="Proteomes" id="UP000243207">
    <property type="component" value="Chromosome I"/>
</dbReference>
<reference evidence="3" key="1">
    <citation type="submission" date="2016-10" db="EMBL/GenBank/DDBJ databases">
        <authorList>
            <person name="Varghese N."/>
            <person name="Submissions S."/>
        </authorList>
    </citation>
    <scope>NUCLEOTIDE SEQUENCE [LARGE SCALE GENOMIC DNA]</scope>
    <source>
        <strain evidence="3">NRRL B-51270</strain>
    </source>
</reference>
<evidence type="ECO:0000256" key="1">
    <source>
        <dbReference type="SAM" id="MobiDB-lite"/>
    </source>
</evidence>
<dbReference type="SUPFAM" id="SSF56059">
    <property type="entry name" value="Glutathione synthetase ATP-binding domain-like"/>
    <property type="match status" value="1"/>
</dbReference>